<name>A0A329QFV9_9BACL</name>
<dbReference type="InterPro" id="IPR020846">
    <property type="entry name" value="MFS_dom"/>
</dbReference>
<feature type="transmembrane region" description="Helical" evidence="8">
    <location>
        <begin position="67"/>
        <end position="91"/>
    </location>
</feature>
<feature type="transmembrane region" description="Helical" evidence="8">
    <location>
        <begin position="294"/>
        <end position="316"/>
    </location>
</feature>
<dbReference type="InterPro" id="IPR036259">
    <property type="entry name" value="MFS_trans_sf"/>
</dbReference>
<dbReference type="Proteomes" id="UP000250642">
    <property type="component" value="Unassembled WGS sequence"/>
</dbReference>
<dbReference type="CDD" id="cd17324">
    <property type="entry name" value="MFS_NepI_like"/>
    <property type="match status" value="1"/>
</dbReference>
<protein>
    <submittedName>
        <fullName evidence="10">MFS transporter</fullName>
    </submittedName>
</protein>
<evidence type="ECO:0000256" key="7">
    <source>
        <dbReference type="ARBA" id="ARBA00023136"/>
    </source>
</evidence>
<feature type="transmembrane region" description="Helical" evidence="8">
    <location>
        <begin position="7"/>
        <end position="27"/>
    </location>
</feature>
<keyword evidence="7 8" id="KW-0472">Membrane</keyword>
<feature type="domain" description="Major facilitator superfamily (MFS) profile" evidence="9">
    <location>
        <begin position="1"/>
        <end position="381"/>
    </location>
</feature>
<comment type="similarity">
    <text evidence="2">Belongs to the major facilitator superfamily.</text>
</comment>
<feature type="transmembrane region" description="Helical" evidence="8">
    <location>
        <begin position="241"/>
        <end position="258"/>
    </location>
</feature>
<accession>A0A329QFV9</accession>
<comment type="subcellular location">
    <subcellularLocation>
        <location evidence="1">Cell membrane</location>
        <topology evidence="1">Multi-pass membrane protein</topology>
    </subcellularLocation>
</comment>
<evidence type="ECO:0000256" key="3">
    <source>
        <dbReference type="ARBA" id="ARBA00022448"/>
    </source>
</evidence>
<dbReference type="SUPFAM" id="SSF103473">
    <property type="entry name" value="MFS general substrate transporter"/>
    <property type="match status" value="1"/>
</dbReference>
<comment type="caution">
    <text evidence="10">The sequence shown here is derived from an EMBL/GenBank/DDBJ whole genome shotgun (WGS) entry which is preliminary data.</text>
</comment>
<evidence type="ECO:0000259" key="9">
    <source>
        <dbReference type="PROSITE" id="PS50850"/>
    </source>
</evidence>
<dbReference type="PROSITE" id="PS50850">
    <property type="entry name" value="MFS"/>
    <property type="match status" value="1"/>
</dbReference>
<evidence type="ECO:0000313" key="10">
    <source>
        <dbReference type="EMBL" id="RAW10212.1"/>
    </source>
</evidence>
<evidence type="ECO:0000256" key="8">
    <source>
        <dbReference type="SAM" id="Phobius"/>
    </source>
</evidence>
<keyword evidence="3" id="KW-0813">Transport</keyword>
<proteinExistence type="inferred from homology"/>
<keyword evidence="4" id="KW-1003">Cell membrane</keyword>
<evidence type="ECO:0000256" key="1">
    <source>
        <dbReference type="ARBA" id="ARBA00004651"/>
    </source>
</evidence>
<feature type="transmembrane region" description="Helical" evidence="8">
    <location>
        <begin position="126"/>
        <end position="147"/>
    </location>
</feature>
<evidence type="ECO:0000256" key="5">
    <source>
        <dbReference type="ARBA" id="ARBA00022692"/>
    </source>
</evidence>
<feature type="transmembrane region" description="Helical" evidence="8">
    <location>
        <begin position="97"/>
        <end position="114"/>
    </location>
</feature>
<dbReference type="Gene3D" id="1.20.1720.10">
    <property type="entry name" value="Multidrug resistance protein D"/>
    <property type="match status" value="1"/>
</dbReference>
<gene>
    <name evidence="10" type="ORF">DC345_29305</name>
</gene>
<dbReference type="PANTHER" id="PTHR43271:SF2">
    <property type="entry name" value="BLL2771 PROTEIN"/>
    <property type="match status" value="1"/>
</dbReference>
<feature type="transmembrane region" description="Helical" evidence="8">
    <location>
        <begin position="270"/>
        <end position="288"/>
    </location>
</feature>
<feature type="transmembrane region" description="Helical" evidence="8">
    <location>
        <begin position="153"/>
        <end position="175"/>
    </location>
</feature>
<reference evidence="10 11" key="1">
    <citation type="submission" date="2018-04" db="EMBL/GenBank/DDBJ databases">
        <title>Paenibacillus taichungensis Genome sequencing and assembly.</title>
        <authorList>
            <person name="Xu J."/>
            <person name="Rensing C."/>
            <person name="Mazhar H.S."/>
        </authorList>
    </citation>
    <scope>NUCLEOTIDE SEQUENCE [LARGE SCALE GENOMIC DNA]</scope>
    <source>
        <strain evidence="10 11">NC1</strain>
    </source>
</reference>
<dbReference type="Pfam" id="PF07690">
    <property type="entry name" value="MFS_1"/>
    <property type="match status" value="1"/>
</dbReference>
<keyword evidence="5 8" id="KW-0812">Transmembrane</keyword>
<evidence type="ECO:0000256" key="6">
    <source>
        <dbReference type="ARBA" id="ARBA00022989"/>
    </source>
</evidence>
<dbReference type="AlphaFoldDB" id="A0A329QFV9"/>
<dbReference type="GO" id="GO:0005886">
    <property type="term" value="C:plasma membrane"/>
    <property type="evidence" value="ECO:0007669"/>
    <property type="project" value="UniProtKB-SubCell"/>
</dbReference>
<dbReference type="InterPro" id="IPR011701">
    <property type="entry name" value="MFS"/>
</dbReference>
<feature type="transmembrane region" description="Helical" evidence="8">
    <location>
        <begin position="39"/>
        <end position="58"/>
    </location>
</feature>
<feature type="transmembrane region" description="Helical" evidence="8">
    <location>
        <begin position="355"/>
        <end position="377"/>
    </location>
</feature>
<evidence type="ECO:0000256" key="2">
    <source>
        <dbReference type="ARBA" id="ARBA00008335"/>
    </source>
</evidence>
<evidence type="ECO:0000313" key="11">
    <source>
        <dbReference type="Proteomes" id="UP000250642"/>
    </source>
</evidence>
<feature type="transmembrane region" description="Helical" evidence="8">
    <location>
        <begin position="206"/>
        <end position="229"/>
    </location>
</feature>
<feature type="transmembrane region" description="Helical" evidence="8">
    <location>
        <begin position="328"/>
        <end position="349"/>
    </location>
</feature>
<sequence>MTIILCWSGLVVMSSLYVTVPLIPVFAEQFGITLTQASAAGSIFSLGFAMGCLMYGAISDKYGRKKVILIGMITLSFISLILGLVHSFAWIIVLRGIQGAAAATFSPVALAYAVEMYPGNRRVTAIGFISTGFLVAGIVGQIISSLINQQYGWNALFVILAVVYLMTSLVVWSLLPRDEIKRGKDSSIWESLLQIGTVLKQPKLRLSYVVALVLLMSFVSMYSVLGSYLSGPAFGLSAQQILYVRAAGILGMLVSPFAGKLTQRLGVRSVLRLGLTMAVVGLACMGFFTNLPLLILMSLLFVTGIALSVPSLVALVGELGGKLRGIAVSVYTFILFAGTSIAPILSIQFMRSGSYLLTFLMIAFVLAIGLTAAWFIGKGTTEATQDRVTT</sequence>
<evidence type="ECO:0000256" key="4">
    <source>
        <dbReference type="ARBA" id="ARBA00022475"/>
    </source>
</evidence>
<keyword evidence="6 8" id="KW-1133">Transmembrane helix</keyword>
<dbReference type="EMBL" id="QEVW01000026">
    <property type="protein sequence ID" value="RAW10212.1"/>
    <property type="molecule type" value="Genomic_DNA"/>
</dbReference>
<dbReference type="GO" id="GO:0022857">
    <property type="term" value="F:transmembrane transporter activity"/>
    <property type="evidence" value="ECO:0007669"/>
    <property type="project" value="InterPro"/>
</dbReference>
<organism evidence="10 11">
    <name type="scientific">Paenibacillus taichungensis</name>
    <dbReference type="NCBI Taxonomy" id="484184"/>
    <lineage>
        <taxon>Bacteria</taxon>
        <taxon>Bacillati</taxon>
        <taxon>Bacillota</taxon>
        <taxon>Bacilli</taxon>
        <taxon>Bacillales</taxon>
        <taxon>Paenibacillaceae</taxon>
        <taxon>Paenibacillus</taxon>
    </lineage>
</organism>
<dbReference type="PANTHER" id="PTHR43271">
    <property type="entry name" value="BLL2771 PROTEIN"/>
    <property type="match status" value="1"/>
</dbReference>